<gene>
    <name evidence="8" type="ORF">CR203_06640</name>
</gene>
<sequence length="429" mass="47290">MGTFLWKDIIVLLRKKTELITLILMPLVLIVILGFALKGLLGGDTEALNMKVGIVNKDNEQLGIEEFINELEEMDLSEEVVSELRLAGGEISPVSLLDEVFQEEGIQDIMETENMDVADRDKAVAEGDVDAVLTIPEGFTYQALQKMLLNKGDVTAFDITINEYSSLSANVFNSIVEDFVRTLNFETAINRALGEEEQSISSLEEESRERNELGGIETVSTGEPISSFQYYTIGMAVMFVLFVASTIAGEAYVEKQQHVFNRILLSGKHPLLYLAGKMVSTTVIAFVQLVLLFSVSALIFQSFITETLEFWAGMAMISLFLSICVGSLATLLTSLTIRFNSVAFVYIFSGGLVTLFAFAGGSFFPTSQMPEVVALIGNWTPNGAALTSYMQWMQGFGLDTLRPSLFRIIGASILFITASLVIFPRRRLV</sequence>
<evidence type="ECO:0000256" key="4">
    <source>
        <dbReference type="ARBA" id="ARBA00022989"/>
    </source>
</evidence>
<feature type="transmembrane region" description="Helical" evidence="6">
    <location>
        <begin position="405"/>
        <end position="423"/>
    </location>
</feature>
<accession>A0A3A9K9F5</accession>
<evidence type="ECO:0000256" key="6">
    <source>
        <dbReference type="SAM" id="Phobius"/>
    </source>
</evidence>
<comment type="caution">
    <text evidence="8">The sequence shown here is derived from an EMBL/GenBank/DDBJ whole genome shotgun (WGS) entry which is preliminary data.</text>
</comment>
<dbReference type="PANTHER" id="PTHR30294:SF29">
    <property type="entry name" value="MULTIDRUG ABC TRANSPORTER PERMEASE YBHS-RELATED"/>
    <property type="match status" value="1"/>
</dbReference>
<feature type="transmembrane region" description="Helical" evidence="6">
    <location>
        <begin position="274"/>
        <end position="304"/>
    </location>
</feature>
<evidence type="ECO:0000256" key="5">
    <source>
        <dbReference type="ARBA" id="ARBA00023136"/>
    </source>
</evidence>
<dbReference type="AlphaFoldDB" id="A0A3A9K9F5"/>
<dbReference type="RefSeq" id="WP_110938498.1">
    <property type="nucleotide sequence ID" value="NZ_KZ614147.1"/>
</dbReference>
<evidence type="ECO:0000256" key="2">
    <source>
        <dbReference type="ARBA" id="ARBA00022475"/>
    </source>
</evidence>
<dbReference type="OrthoDB" id="3078158at2"/>
<keyword evidence="2" id="KW-1003">Cell membrane</keyword>
<dbReference type="GO" id="GO:0140359">
    <property type="term" value="F:ABC-type transporter activity"/>
    <property type="evidence" value="ECO:0007669"/>
    <property type="project" value="InterPro"/>
</dbReference>
<feature type="transmembrane region" description="Helical" evidence="6">
    <location>
        <begin position="344"/>
        <end position="364"/>
    </location>
</feature>
<evidence type="ECO:0000259" key="7">
    <source>
        <dbReference type="Pfam" id="PF12698"/>
    </source>
</evidence>
<feature type="transmembrane region" description="Helical" evidence="6">
    <location>
        <begin position="310"/>
        <end position="332"/>
    </location>
</feature>
<feature type="transmembrane region" description="Helical" evidence="6">
    <location>
        <begin position="20"/>
        <end position="41"/>
    </location>
</feature>
<keyword evidence="9" id="KW-1185">Reference proteome</keyword>
<reference evidence="8 9" key="1">
    <citation type="submission" date="2017-10" db="EMBL/GenBank/DDBJ databases">
        <title>Bacillus sp. nov., a halophilic bacterium isolated from a Keqin Lake.</title>
        <authorList>
            <person name="Wang H."/>
        </authorList>
    </citation>
    <scope>NUCLEOTIDE SEQUENCE [LARGE SCALE GENOMIC DNA]</scope>
    <source>
        <strain evidence="8 9">KCTC 13187</strain>
    </source>
</reference>
<protein>
    <submittedName>
        <fullName evidence="8">Multidrug ABC transporter permease</fullName>
    </submittedName>
</protein>
<dbReference type="GO" id="GO:0005886">
    <property type="term" value="C:plasma membrane"/>
    <property type="evidence" value="ECO:0007669"/>
    <property type="project" value="UniProtKB-SubCell"/>
</dbReference>
<evidence type="ECO:0000256" key="1">
    <source>
        <dbReference type="ARBA" id="ARBA00004651"/>
    </source>
</evidence>
<dbReference type="InterPro" id="IPR013525">
    <property type="entry name" value="ABC2_TM"/>
</dbReference>
<dbReference type="InterPro" id="IPR051449">
    <property type="entry name" value="ABC-2_transporter_component"/>
</dbReference>
<dbReference type="PANTHER" id="PTHR30294">
    <property type="entry name" value="MEMBRANE COMPONENT OF ABC TRANSPORTER YHHJ-RELATED"/>
    <property type="match status" value="1"/>
</dbReference>
<keyword evidence="4 6" id="KW-1133">Transmembrane helix</keyword>
<evidence type="ECO:0000313" key="8">
    <source>
        <dbReference type="EMBL" id="RKL68158.1"/>
    </source>
</evidence>
<organism evidence="8 9">
    <name type="scientific">Salipaludibacillus neizhouensis</name>
    <dbReference type="NCBI Taxonomy" id="885475"/>
    <lineage>
        <taxon>Bacteria</taxon>
        <taxon>Bacillati</taxon>
        <taxon>Bacillota</taxon>
        <taxon>Bacilli</taxon>
        <taxon>Bacillales</taxon>
        <taxon>Bacillaceae</taxon>
    </lineage>
</organism>
<keyword evidence="3 6" id="KW-0812">Transmembrane</keyword>
<proteinExistence type="predicted"/>
<comment type="subcellular location">
    <subcellularLocation>
        <location evidence="1">Cell membrane</location>
        <topology evidence="1">Multi-pass membrane protein</topology>
    </subcellularLocation>
</comment>
<name>A0A3A9K9F5_9BACI</name>
<feature type="domain" description="ABC-2 type transporter transmembrane" evidence="7">
    <location>
        <begin position="19"/>
        <end position="419"/>
    </location>
</feature>
<dbReference type="Proteomes" id="UP000281498">
    <property type="component" value="Unassembled WGS sequence"/>
</dbReference>
<keyword evidence="5 6" id="KW-0472">Membrane</keyword>
<evidence type="ECO:0000256" key="3">
    <source>
        <dbReference type="ARBA" id="ARBA00022692"/>
    </source>
</evidence>
<feature type="transmembrane region" description="Helical" evidence="6">
    <location>
        <begin position="230"/>
        <end position="253"/>
    </location>
</feature>
<dbReference type="EMBL" id="PDOE01000002">
    <property type="protein sequence ID" value="RKL68158.1"/>
    <property type="molecule type" value="Genomic_DNA"/>
</dbReference>
<dbReference type="Pfam" id="PF12698">
    <property type="entry name" value="ABC2_membrane_3"/>
    <property type="match status" value="1"/>
</dbReference>
<evidence type="ECO:0000313" key="9">
    <source>
        <dbReference type="Proteomes" id="UP000281498"/>
    </source>
</evidence>